<sequence length="100" mass="11537">MYKLFTNDKKLKPGIAYKIIDLETLNSSPFESFGNFPDFSANKIENALSNNSFNDRLELKNVSKKLKITKKFFFVFLKIFLGERAQRFGFQSVNGPNNES</sequence>
<reference evidence="1 2" key="1">
    <citation type="journal article" date="2024" name="BMC Biol.">
        <title>Comparative genomics of Ascetosporea gives new insight into the evolutionary basis for animal parasitism in Rhizaria.</title>
        <authorList>
            <person name="Hiltunen Thoren M."/>
            <person name="Onut-Brannstrom I."/>
            <person name="Alfjorden A."/>
            <person name="Peckova H."/>
            <person name="Swords F."/>
            <person name="Hooper C."/>
            <person name="Holzer A.S."/>
            <person name="Bass D."/>
            <person name="Burki F."/>
        </authorList>
    </citation>
    <scope>NUCLEOTIDE SEQUENCE [LARGE SCALE GENOMIC DNA]</scope>
    <source>
        <strain evidence="1">20-A016</strain>
    </source>
</reference>
<proteinExistence type="predicted"/>
<keyword evidence="2" id="KW-1185">Reference proteome</keyword>
<dbReference type="EMBL" id="JBDODL010000359">
    <property type="protein sequence ID" value="MES1919664.1"/>
    <property type="molecule type" value="Genomic_DNA"/>
</dbReference>
<gene>
    <name evidence="1" type="ORF">MHBO_001455</name>
</gene>
<evidence type="ECO:0000313" key="1">
    <source>
        <dbReference type="EMBL" id="MES1919664.1"/>
    </source>
</evidence>
<comment type="caution">
    <text evidence="1">The sequence shown here is derived from an EMBL/GenBank/DDBJ whole genome shotgun (WGS) entry which is preliminary data.</text>
</comment>
<name>A0ABV2AJM9_9EUKA</name>
<dbReference type="Proteomes" id="UP001439008">
    <property type="component" value="Unassembled WGS sequence"/>
</dbReference>
<organism evidence="1 2">
    <name type="scientific">Bonamia ostreae</name>
    <dbReference type="NCBI Taxonomy" id="126728"/>
    <lineage>
        <taxon>Eukaryota</taxon>
        <taxon>Sar</taxon>
        <taxon>Rhizaria</taxon>
        <taxon>Endomyxa</taxon>
        <taxon>Ascetosporea</taxon>
        <taxon>Haplosporida</taxon>
        <taxon>Bonamia</taxon>
    </lineage>
</organism>
<evidence type="ECO:0000313" key="2">
    <source>
        <dbReference type="Proteomes" id="UP001439008"/>
    </source>
</evidence>
<accession>A0ABV2AJM9</accession>
<protein>
    <submittedName>
        <fullName evidence="1">Uncharacterized protein</fullName>
    </submittedName>
</protein>